<evidence type="ECO:0000259" key="8">
    <source>
        <dbReference type="PROSITE" id="PS51880"/>
    </source>
</evidence>
<organism evidence="9 10">
    <name type="scientific">Candidatus Coxiella mudrowiae</name>
    <dbReference type="NCBI Taxonomy" id="2054173"/>
    <lineage>
        <taxon>Bacteria</taxon>
        <taxon>Pseudomonadati</taxon>
        <taxon>Pseudomonadota</taxon>
        <taxon>Gammaproteobacteria</taxon>
        <taxon>Legionellales</taxon>
        <taxon>Coxiellaceae</taxon>
        <taxon>Coxiella</taxon>
    </lineage>
</organism>
<dbReference type="NCBIfam" id="TIGR00691">
    <property type="entry name" value="spoT_relA"/>
    <property type="match status" value="1"/>
</dbReference>
<dbReference type="InterPro" id="IPR012676">
    <property type="entry name" value="TGS-like"/>
</dbReference>
<evidence type="ECO:0000256" key="4">
    <source>
        <dbReference type="ARBA" id="ARBA00047968"/>
    </source>
</evidence>
<evidence type="ECO:0000256" key="5">
    <source>
        <dbReference type="RuleBase" id="RU003847"/>
    </source>
</evidence>
<evidence type="ECO:0000259" key="6">
    <source>
        <dbReference type="PROSITE" id="PS51671"/>
    </source>
</evidence>
<comment type="catalytic activity">
    <reaction evidence="4">
        <text>guanosine 3',5'-bis(diphosphate) + H2O = GDP + diphosphate + H(+)</text>
        <dbReference type="Rhea" id="RHEA:14253"/>
        <dbReference type="ChEBI" id="CHEBI:15377"/>
        <dbReference type="ChEBI" id="CHEBI:15378"/>
        <dbReference type="ChEBI" id="CHEBI:33019"/>
        <dbReference type="ChEBI" id="CHEBI:58189"/>
        <dbReference type="ChEBI" id="CHEBI:77828"/>
        <dbReference type="EC" id="3.1.7.2"/>
    </reaction>
</comment>
<evidence type="ECO:0000256" key="1">
    <source>
        <dbReference type="ARBA" id="ARBA00022801"/>
    </source>
</evidence>
<dbReference type="Pfam" id="PF13291">
    <property type="entry name" value="ACT_4"/>
    <property type="match status" value="1"/>
</dbReference>
<dbReference type="InterPro" id="IPR012675">
    <property type="entry name" value="Beta-grasp_dom_sf"/>
</dbReference>
<evidence type="ECO:0000259" key="7">
    <source>
        <dbReference type="PROSITE" id="PS51831"/>
    </source>
</evidence>
<dbReference type="InterPro" id="IPR002912">
    <property type="entry name" value="ACT_dom"/>
</dbReference>
<dbReference type="Pfam" id="PF13328">
    <property type="entry name" value="HD_4"/>
    <property type="match status" value="1"/>
</dbReference>
<comment type="function">
    <text evidence="5">In eubacteria ppGpp (guanosine 3'-diphosphate 5'-diphosphate) is a mediator of the stringent response that coordinates a variety of cellular activities in response to changes in nutritional abundance.</text>
</comment>
<dbReference type="InterPro" id="IPR006674">
    <property type="entry name" value="HD_domain"/>
</dbReference>
<evidence type="ECO:0000256" key="2">
    <source>
        <dbReference type="ARBA" id="ARBA00024329"/>
    </source>
</evidence>
<keyword evidence="1" id="KW-0378">Hydrolase</keyword>
<dbReference type="InterPro" id="IPR033655">
    <property type="entry name" value="TGS_RelA/SpoT"/>
</dbReference>
<dbReference type="PROSITE" id="PS51831">
    <property type="entry name" value="HD"/>
    <property type="match status" value="1"/>
</dbReference>
<dbReference type="EC" id="3.1.7.2" evidence="3"/>
<dbReference type="SUPFAM" id="SSF109604">
    <property type="entry name" value="HD-domain/PDEase-like"/>
    <property type="match status" value="1"/>
</dbReference>
<dbReference type="CDD" id="cd05399">
    <property type="entry name" value="NT_Rel-Spo_like"/>
    <property type="match status" value="1"/>
</dbReference>
<dbReference type="Pfam" id="PF02824">
    <property type="entry name" value="TGS"/>
    <property type="match status" value="1"/>
</dbReference>
<dbReference type="EMBL" id="CP011126">
    <property type="protein sequence ID" value="AKQ33867.1"/>
    <property type="molecule type" value="Genomic_DNA"/>
</dbReference>
<dbReference type="SUPFAM" id="SSF81271">
    <property type="entry name" value="TGS-like"/>
    <property type="match status" value="1"/>
</dbReference>
<dbReference type="SUPFAM" id="SSF55021">
    <property type="entry name" value="ACT-like"/>
    <property type="match status" value="1"/>
</dbReference>
<sequence length="707" mass="80195">MRPFKKLRRKLDYLSDEQIDSIHRAYLMAQKAHGGQKRRTGEPYISHPVAVACILAEMKMDYQIIMAALLHDVIEDTPIEKKTIAEGFGEEVAELVDGVSKLTQIEFVSRAEAQAENFRKMVLAMARDIRVIIVKLADRLHNMRTLGSLHSQKRRRIARETLGIFAPIAKRLGIRELSVELEELGFAALYPMRYRVLKDAVRKARGNRKKMLDLIEKTLDEGLSRSNLSSYTITGRGKHLYSIYHKMHTKHIPFNEIMDMYAFRIIMDDLDSCYRALGIIHGLFKPVPERFKDYIAIPKANGYQSLHTTLFGPYGLPIEVQIRTAEMDRMATTGIAAHWLYKTTDTPLTESQIRAKAWVKNLLELQEDALNPLEFIENVKIDLFREEVYVFTPRGDIMELPAGATAIDFAYAVHTDIGNNCVAVKIDRHMAPLSIRLANGQTVEVITSESGRPNPAWLDFVVTSKARSSIRQFLKTQRRSESVSLGKQLLKKSLANYALSLKKLSQRTIDFTLKEMQLKSFDDLLEEIGLGNRVAVLVVQRLAAVAKEAEAETEMPPTSETPLVIKGTEGMLVNFAVCCYPIPGDPIVGVIDVGKGILVHMEHCSSISKVRHLLDRCIPLRWSEKAKEIFPTVVRVQVVNERGALAMLALAFSESEANIEDITVEEREGLHYIVMFRISVRDRAHLAKVLRRLRQVKEVVKIIRRFG</sequence>
<dbReference type="Gene3D" id="3.30.460.10">
    <property type="entry name" value="Beta Polymerase, domain 2"/>
    <property type="match status" value="1"/>
</dbReference>
<comment type="similarity">
    <text evidence="5">Belongs to the relA/spoT family.</text>
</comment>
<dbReference type="CDD" id="cd00077">
    <property type="entry name" value="HDc"/>
    <property type="match status" value="1"/>
</dbReference>
<dbReference type="SUPFAM" id="SSF81301">
    <property type="entry name" value="Nucleotidyltransferase"/>
    <property type="match status" value="1"/>
</dbReference>
<evidence type="ECO:0000256" key="3">
    <source>
        <dbReference type="ARBA" id="ARBA00024387"/>
    </source>
</evidence>
<dbReference type="Gene3D" id="3.30.70.260">
    <property type="match status" value="1"/>
</dbReference>
<dbReference type="InterPro" id="IPR045600">
    <property type="entry name" value="RelA/SpoT_AH_RIS"/>
</dbReference>
<feature type="domain" description="ACT" evidence="6">
    <location>
        <begin position="633"/>
        <end position="707"/>
    </location>
</feature>
<dbReference type="PANTHER" id="PTHR21262">
    <property type="entry name" value="GUANOSINE-3',5'-BIS DIPHOSPHATE 3'-PYROPHOSPHOHYDROLASE"/>
    <property type="match status" value="1"/>
</dbReference>
<reference evidence="9 10" key="1">
    <citation type="journal article" date="2015" name="Genome Biol. Evol.">
        <title>Distinctive Genome Reduction Rates Revealed by Genomic Analyses of Two Coxiella-Like Endosymbionts in Ticks.</title>
        <authorList>
            <person name="Gottlieb Y."/>
            <person name="Lalzar I."/>
            <person name="Klasson L."/>
        </authorList>
    </citation>
    <scope>NUCLEOTIDE SEQUENCE [LARGE SCALE GENOMIC DNA]</scope>
    <source>
        <strain evidence="9 10">CRt</strain>
    </source>
</reference>
<dbReference type="NCBIfam" id="NF008303">
    <property type="entry name" value="PRK11092.1"/>
    <property type="match status" value="1"/>
</dbReference>
<dbReference type="Gene3D" id="1.10.3210.10">
    <property type="entry name" value="Hypothetical protein af1432"/>
    <property type="match status" value="1"/>
</dbReference>
<dbReference type="InterPro" id="IPR007685">
    <property type="entry name" value="RelA_SpoT"/>
</dbReference>
<dbReference type="SMART" id="SM00954">
    <property type="entry name" value="RelA_SpoT"/>
    <property type="match status" value="1"/>
</dbReference>
<dbReference type="RefSeq" id="WP_048875530.1">
    <property type="nucleotide sequence ID" value="NZ_CP011126.1"/>
</dbReference>
<feature type="domain" description="TGS" evidence="8">
    <location>
        <begin position="386"/>
        <end position="447"/>
    </location>
</feature>
<dbReference type="InterPro" id="IPR004811">
    <property type="entry name" value="RelA/Spo_fam"/>
</dbReference>
<comment type="pathway">
    <text evidence="2">Purine metabolism; ppGpp biosynthesis; ppGpp from GDP: step 1/1.</text>
</comment>
<dbReference type="InterPro" id="IPR004095">
    <property type="entry name" value="TGS"/>
</dbReference>
<keyword evidence="10" id="KW-1185">Reference proteome</keyword>
<dbReference type="InterPro" id="IPR045865">
    <property type="entry name" value="ACT-like_dom_sf"/>
</dbReference>
<dbReference type="Proteomes" id="UP000063965">
    <property type="component" value="Chromosome"/>
</dbReference>
<accession>A0ABM5UV34</accession>
<dbReference type="CDD" id="cd01668">
    <property type="entry name" value="TGS_RSH"/>
    <property type="match status" value="1"/>
</dbReference>
<dbReference type="InterPro" id="IPR043519">
    <property type="entry name" value="NT_sf"/>
</dbReference>
<protein>
    <recommendedName>
        <fullName evidence="3">guanosine-3',5'-bis(diphosphate) 3'-diphosphatase</fullName>
        <ecNumber evidence="3">3.1.7.2</ecNumber>
    </recommendedName>
</protein>
<dbReference type="Pfam" id="PF19296">
    <property type="entry name" value="RelA_AH_RIS"/>
    <property type="match status" value="1"/>
</dbReference>
<proteinExistence type="inferred from homology"/>
<evidence type="ECO:0000313" key="9">
    <source>
        <dbReference type="EMBL" id="AKQ33867.1"/>
    </source>
</evidence>
<dbReference type="PANTHER" id="PTHR21262:SF36">
    <property type="entry name" value="BIFUNCTIONAL (P)PPGPP SYNTHASE_HYDROLASE SPOT"/>
    <property type="match status" value="1"/>
</dbReference>
<name>A0ABM5UV34_9COXI</name>
<dbReference type="PROSITE" id="PS51880">
    <property type="entry name" value="TGS"/>
    <property type="match status" value="1"/>
</dbReference>
<dbReference type="CDD" id="cd04876">
    <property type="entry name" value="ACT_RelA-SpoT"/>
    <property type="match status" value="1"/>
</dbReference>
<gene>
    <name evidence="9" type="primary">spoT</name>
    <name evidence="9" type="ORF">CleRT_12980</name>
</gene>
<dbReference type="InterPro" id="IPR003607">
    <property type="entry name" value="HD/PDEase_dom"/>
</dbReference>
<dbReference type="Pfam" id="PF04607">
    <property type="entry name" value="RelA_SpoT"/>
    <property type="match status" value="1"/>
</dbReference>
<dbReference type="SMART" id="SM00471">
    <property type="entry name" value="HDc"/>
    <property type="match status" value="1"/>
</dbReference>
<dbReference type="PROSITE" id="PS51671">
    <property type="entry name" value="ACT"/>
    <property type="match status" value="1"/>
</dbReference>
<evidence type="ECO:0000313" key="10">
    <source>
        <dbReference type="Proteomes" id="UP000063965"/>
    </source>
</evidence>
<dbReference type="Gene3D" id="3.10.20.30">
    <property type="match status" value="1"/>
</dbReference>
<feature type="domain" description="HD" evidence="7">
    <location>
        <begin position="44"/>
        <end position="143"/>
    </location>
</feature>